<gene>
    <name evidence="3" type="ORF">KFL_002800090</name>
</gene>
<sequence length="567" mass="64451">MALSALPKDVLHIILKKISLKDRLRLELLDQSHLETFRDPELWLDVNLGAMQALDLTEQELLCLLSRVEPKLKQAVSQIDSMAEILKDLSHDVMKQTPNPLRDRLEEEKLDPTHFFTMFLWLVVRSLAQLHQMFPETCGPFQYLWDHPSLKDFNPFGSRPDQGKQAPVDSMNSLLETMLEHSLFEFHKSKAAYLQFLDRVLMLIRRRGDVENLTDRRHMLSEGWTKAKIATPTVMFENLVIGDDQSQVYDELRGFLQESPSKLRIVFSNCLLPPSTVRCLCKLLGECGAGFVSFRQADSPFDRMSNPQSEDAVLECEALQKSKNLQALELDFPLMPMDVDSAARFLDVSGNSATLVLHLRTEFYRGEPELAQQVVLRLQALCASERGHRVTLVQHWRPSRLFWSDTQEREESGGGLSDAVFLSTVEQERETNLRCKRWTLRVMSVVRAWSLLDVALAPAAFFDVKLFGYRVQSSIGVVGFSVPTAVVLLWSPLQHAMVQGHDWDWTAISFGLCITGIVPFSFLVFAFKAFSSYMGACLLWSGGRQICRVAVSLFHTLKGKVSQVRAQ</sequence>
<evidence type="ECO:0000313" key="4">
    <source>
        <dbReference type="Proteomes" id="UP000054558"/>
    </source>
</evidence>
<keyword evidence="4" id="KW-1185">Reference proteome</keyword>
<keyword evidence="1" id="KW-0472">Membrane</keyword>
<keyword evidence="1" id="KW-0812">Transmembrane</keyword>
<feature type="transmembrane region" description="Helical" evidence="1">
    <location>
        <begin position="505"/>
        <end position="527"/>
    </location>
</feature>
<dbReference type="Proteomes" id="UP000054558">
    <property type="component" value="Unassembled WGS sequence"/>
</dbReference>
<protein>
    <recommendedName>
        <fullName evidence="2">F-box domain-containing protein</fullName>
    </recommendedName>
</protein>
<dbReference type="EMBL" id="DF237229">
    <property type="protein sequence ID" value="GAQ86279.1"/>
    <property type="molecule type" value="Genomic_DNA"/>
</dbReference>
<name>A0A1Y1IA22_KLENI</name>
<dbReference type="InterPro" id="IPR001810">
    <property type="entry name" value="F-box_dom"/>
</dbReference>
<dbReference type="AlphaFoldDB" id="A0A1Y1IA22"/>
<accession>A0A1Y1IA22</accession>
<keyword evidence="1" id="KW-1133">Transmembrane helix</keyword>
<evidence type="ECO:0000313" key="3">
    <source>
        <dbReference type="EMBL" id="GAQ86279.1"/>
    </source>
</evidence>
<dbReference type="PROSITE" id="PS50181">
    <property type="entry name" value="FBOX"/>
    <property type="match status" value="1"/>
</dbReference>
<evidence type="ECO:0000259" key="2">
    <source>
        <dbReference type="PROSITE" id="PS50181"/>
    </source>
</evidence>
<proteinExistence type="predicted"/>
<reference evidence="3 4" key="1">
    <citation type="journal article" date="2014" name="Nat. Commun.">
        <title>Klebsormidium flaccidum genome reveals primary factors for plant terrestrial adaptation.</title>
        <authorList>
            <person name="Hori K."/>
            <person name="Maruyama F."/>
            <person name="Fujisawa T."/>
            <person name="Togashi T."/>
            <person name="Yamamoto N."/>
            <person name="Seo M."/>
            <person name="Sato S."/>
            <person name="Yamada T."/>
            <person name="Mori H."/>
            <person name="Tajima N."/>
            <person name="Moriyama T."/>
            <person name="Ikeuchi M."/>
            <person name="Watanabe M."/>
            <person name="Wada H."/>
            <person name="Kobayashi K."/>
            <person name="Saito M."/>
            <person name="Masuda T."/>
            <person name="Sasaki-Sekimoto Y."/>
            <person name="Mashiguchi K."/>
            <person name="Awai K."/>
            <person name="Shimojima M."/>
            <person name="Masuda S."/>
            <person name="Iwai M."/>
            <person name="Nobusawa T."/>
            <person name="Narise T."/>
            <person name="Kondo S."/>
            <person name="Saito H."/>
            <person name="Sato R."/>
            <person name="Murakawa M."/>
            <person name="Ihara Y."/>
            <person name="Oshima-Yamada Y."/>
            <person name="Ohtaka K."/>
            <person name="Satoh M."/>
            <person name="Sonobe K."/>
            <person name="Ishii M."/>
            <person name="Ohtani R."/>
            <person name="Kanamori-Sato M."/>
            <person name="Honoki R."/>
            <person name="Miyazaki D."/>
            <person name="Mochizuki H."/>
            <person name="Umetsu J."/>
            <person name="Higashi K."/>
            <person name="Shibata D."/>
            <person name="Kamiya Y."/>
            <person name="Sato N."/>
            <person name="Nakamura Y."/>
            <person name="Tabata S."/>
            <person name="Ida S."/>
            <person name="Kurokawa K."/>
            <person name="Ohta H."/>
        </authorList>
    </citation>
    <scope>NUCLEOTIDE SEQUENCE [LARGE SCALE GENOMIC DNA]</scope>
    <source>
        <strain evidence="3 4">NIES-2285</strain>
    </source>
</reference>
<feature type="domain" description="F-box" evidence="2">
    <location>
        <begin position="1"/>
        <end position="46"/>
    </location>
</feature>
<feature type="transmembrane region" description="Helical" evidence="1">
    <location>
        <begin position="474"/>
        <end position="493"/>
    </location>
</feature>
<evidence type="ECO:0000256" key="1">
    <source>
        <dbReference type="SAM" id="Phobius"/>
    </source>
</evidence>
<organism evidence="3 4">
    <name type="scientific">Klebsormidium nitens</name>
    <name type="common">Green alga</name>
    <name type="synonym">Ulothrix nitens</name>
    <dbReference type="NCBI Taxonomy" id="105231"/>
    <lineage>
        <taxon>Eukaryota</taxon>
        <taxon>Viridiplantae</taxon>
        <taxon>Streptophyta</taxon>
        <taxon>Klebsormidiophyceae</taxon>
        <taxon>Klebsormidiales</taxon>
        <taxon>Klebsormidiaceae</taxon>
        <taxon>Klebsormidium</taxon>
    </lineage>
</organism>